<reference evidence="1 2" key="1">
    <citation type="journal article" date="2024" name="BMC Genomics">
        <title>De novo assembly and annotation of Popillia japonica's genome with initial clues to its potential as an invasive pest.</title>
        <authorList>
            <person name="Cucini C."/>
            <person name="Boschi S."/>
            <person name="Funari R."/>
            <person name="Cardaioli E."/>
            <person name="Iannotti N."/>
            <person name="Marturano G."/>
            <person name="Paoli F."/>
            <person name="Bruttini M."/>
            <person name="Carapelli A."/>
            <person name="Frati F."/>
            <person name="Nardi F."/>
        </authorList>
    </citation>
    <scope>NUCLEOTIDE SEQUENCE [LARGE SCALE GENOMIC DNA]</scope>
    <source>
        <strain evidence="1">DMR45628</strain>
    </source>
</reference>
<protein>
    <submittedName>
        <fullName evidence="1">Uncharacterized protein</fullName>
    </submittedName>
</protein>
<dbReference type="AlphaFoldDB" id="A0AAW1K1T6"/>
<accession>A0AAW1K1T6</accession>
<organism evidence="1 2">
    <name type="scientific">Popillia japonica</name>
    <name type="common">Japanese beetle</name>
    <dbReference type="NCBI Taxonomy" id="7064"/>
    <lineage>
        <taxon>Eukaryota</taxon>
        <taxon>Metazoa</taxon>
        <taxon>Ecdysozoa</taxon>
        <taxon>Arthropoda</taxon>
        <taxon>Hexapoda</taxon>
        <taxon>Insecta</taxon>
        <taxon>Pterygota</taxon>
        <taxon>Neoptera</taxon>
        <taxon>Endopterygota</taxon>
        <taxon>Coleoptera</taxon>
        <taxon>Polyphaga</taxon>
        <taxon>Scarabaeiformia</taxon>
        <taxon>Scarabaeidae</taxon>
        <taxon>Rutelinae</taxon>
        <taxon>Popillia</taxon>
    </lineage>
</organism>
<dbReference type="Proteomes" id="UP001458880">
    <property type="component" value="Unassembled WGS sequence"/>
</dbReference>
<keyword evidence="2" id="KW-1185">Reference proteome</keyword>
<sequence>MLFDEGYIPCFAFRASNEMGFGWVEVSAGVAIAVRLKLRPEKLGFGWVEVSAGVAIAVRLKLRPEKLIKILCVEIFQFIFIRIKDMAKGIIGK</sequence>
<proteinExistence type="predicted"/>
<dbReference type="EMBL" id="JASPKY010000287">
    <property type="protein sequence ID" value="KAK9710911.1"/>
    <property type="molecule type" value="Genomic_DNA"/>
</dbReference>
<evidence type="ECO:0000313" key="1">
    <source>
        <dbReference type="EMBL" id="KAK9710911.1"/>
    </source>
</evidence>
<comment type="caution">
    <text evidence="1">The sequence shown here is derived from an EMBL/GenBank/DDBJ whole genome shotgun (WGS) entry which is preliminary data.</text>
</comment>
<name>A0AAW1K1T6_POPJA</name>
<evidence type="ECO:0000313" key="2">
    <source>
        <dbReference type="Proteomes" id="UP001458880"/>
    </source>
</evidence>
<gene>
    <name evidence="1" type="ORF">QE152_g25760</name>
</gene>